<organism evidence="1 2">
    <name type="scientific">Mongoliibacter ruber</name>
    <dbReference type="NCBI Taxonomy" id="1750599"/>
    <lineage>
        <taxon>Bacteria</taxon>
        <taxon>Pseudomonadati</taxon>
        <taxon>Bacteroidota</taxon>
        <taxon>Cytophagia</taxon>
        <taxon>Cytophagales</taxon>
        <taxon>Cyclobacteriaceae</taxon>
        <taxon>Mongoliibacter</taxon>
    </lineage>
</organism>
<dbReference type="OrthoDB" id="836293at2"/>
<name>A0A2T0WS73_9BACT</name>
<evidence type="ECO:0000313" key="1">
    <source>
        <dbReference type="EMBL" id="PRY89546.1"/>
    </source>
</evidence>
<comment type="caution">
    <text evidence="1">The sequence shown here is derived from an EMBL/GenBank/DDBJ whole genome shotgun (WGS) entry which is preliminary data.</text>
</comment>
<accession>A0A2T0WS73</accession>
<keyword evidence="2" id="KW-1185">Reference proteome</keyword>
<reference evidence="1 2" key="1">
    <citation type="submission" date="2018-03" db="EMBL/GenBank/DDBJ databases">
        <title>Genomic Encyclopedia of Archaeal and Bacterial Type Strains, Phase II (KMG-II): from individual species to whole genera.</title>
        <authorList>
            <person name="Goeker M."/>
        </authorList>
    </citation>
    <scope>NUCLEOTIDE SEQUENCE [LARGE SCALE GENOMIC DNA]</scope>
    <source>
        <strain evidence="1 2">DSM 27929</strain>
    </source>
</reference>
<gene>
    <name evidence="1" type="ORF">CLW00_10221</name>
</gene>
<dbReference type="Pfam" id="PF13970">
    <property type="entry name" value="DUF4221"/>
    <property type="match status" value="1"/>
</dbReference>
<sequence length="370" mass="42756">MRYLVIVLLILGFACSPKGGSDGQLDYKMDTVMVDSKGGIIMGATNLFLSDFDNKLSTLYHYSNKTAEIEVLDLEDLSIKDRINIEQEGPEGVGENVSRFYFLGDSLFVFGNYFGLNFLDVAGNKTNEVRFRDFEFFKELQEASDRFTNNFCFLNTPTKFVSPVYSRGSDFKFLALVDLEKDQMEKIEIEELKVINDFNVTLKSGKSMKSIIQPIDMIKINDLIYISNTSNNDIFTYNILTDEIQKLTVEADKLSAGKSGSYKNETEDSDEFEDIARKMYFEIEYKQLVRNPSNGNFYRFTMKKVREKTDDLPLKFDIHLVAYDKDFKLLSESFIPEMNTIPQVYFWKDNSIWLHENVEDELGFVKISLD</sequence>
<dbReference type="PROSITE" id="PS51257">
    <property type="entry name" value="PROKAR_LIPOPROTEIN"/>
    <property type="match status" value="1"/>
</dbReference>
<dbReference type="RefSeq" id="WP_106132260.1">
    <property type="nucleotide sequence ID" value="NZ_PVTR01000002.1"/>
</dbReference>
<evidence type="ECO:0000313" key="2">
    <source>
        <dbReference type="Proteomes" id="UP000238157"/>
    </source>
</evidence>
<dbReference type="InterPro" id="IPR025316">
    <property type="entry name" value="DUF4221"/>
</dbReference>
<proteinExistence type="predicted"/>
<dbReference type="Proteomes" id="UP000238157">
    <property type="component" value="Unassembled WGS sequence"/>
</dbReference>
<dbReference type="AlphaFoldDB" id="A0A2T0WS73"/>
<dbReference type="EMBL" id="PVTR01000002">
    <property type="protein sequence ID" value="PRY89546.1"/>
    <property type="molecule type" value="Genomic_DNA"/>
</dbReference>
<protein>
    <submittedName>
        <fullName evidence="1">Uncharacterized protein DUF4221</fullName>
    </submittedName>
</protein>